<reference evidence="5 6" key="1">
    <citation type="submission" date="2024-01" db="EMBL/GenBank/DDBJ databases">
        <title>A telomere-to-telomere, gap-free genome of sweet tea (Lithocarpus litseifolius).</title>
        <authorList>
            <person name="Zhou J."/>
        </authorList>
    </citation>
    <scope>NUCLEOTIDE SEQUENCE [LARGE SCALE GENOMIC DNA]</scope>
    <source>
        <strain evidence="5">Zhou-2022a</strain>
        <tissue evidence="5">Leaf</tissue>
    </source>
</reference>
<evidence type="ECO:0000256" key="1">
    <source>
        <dbReference type="ARBA" id="ARBA00009500"/>
    </source>
</evidence>
<dbReference type="Gene3D" id="3.30.497.10">
    <property type="entry name" value="Antithrombin, subunit I, domain 2"/>
    <property type="match status" value="1"/>
</dbReference>
<dbReference type="InterPro" id="IPR023796">
    <property type="entry name" value="Serpin_dom"/>
</dbReference>
<dbReference type="EMBL" id="JAZDWU010000008">
    <property type="protein sequence ID" value="KAK9995163.1"/>
    <property type="molecule type" value="Genomic_DNA"/>
</dbReference>
<evidence type="ECO:0000313" key="6">
    <source>
        <dbReference type="Proteomes" id="UP001459277"/>
    </source>
</evidence>
<dbReference type="Gene3D" id="2.30.39.10">
    <property type="entry name" value="Alpha-1-antitrypsin, domain 1"/>
    <property type="match status" value="1"/>
</dbReference>
<dbReference type="PANTHER" id="PTHR11461:SF211">
    <property type="entry name" value="GH10112P-RELATED"/>
    <property type="match status" value="1"/>
</dbReference>
<proteinExistence type="inferred from homology"/>
<dbReference type="SMART" id="SM00093">
    <property type="entry name" value="SERPIN"/>
    <property type="match status" value="1"/>
</dbReference>
<feature type="signal peptide" evidence="3">
    <location>
        <begin position="1"/>
        <end position="16"/>
    </location>
</feature>
<comment type="similarity">
    <text evidence="1 2">Belongs to the serpin family.</text>
</comment>
<dbReference type="InterPro" id="IPR036186">
    <property type="entry name" value="Serpin_sf"/>
</dbReference>
<dbReference type="Proteomes" id="UP001459277">
    <property type="component" value="Unassembled WGS sequence"/>
</dbReference>
<evidence type="ECO:0000256" key="2">
    <source>
        <dbReference type="RuleBase" id="RU000411"/>
    </source>
</evidence>
<comment type="caution">
    <text evidence="5">The sequence shown here is derived from an EMBL/GenBank/DDBJ whole genome shotgun (WGS) entry which is preliminary data.</text>
</comment>
<evidence type="ECO:0000256" key="3">
    <source>
        <dbReference type="SAM" id="SignalP"/>
    </source>
</evidence>
<accession>A0AAW2CCG2</accession>
<dbReference type="InterPro" id="IPR042178">
    <property type="entry name" value="Serpin_sf_1"/>
</dbReference>
<feature type="chain" id="PRO_5043531129" description="Serpin domain-containing protein" evidence="3">
    <location>
        <begin position="17"/>
        <end position="219"/>
    </location>
</feature>
<dbReference type="PANTHER" id="PTHR11461">
    <property type="entry name" value="SERINE PROTEASE INHIBITOR, SERPIN"/>
    <property type="match status" value="1"/>
</dbReference>
<dbReference type="SUPFAM" id="SSF56574">
    <property type="entry name" value="Serpins"/>
    <property type="match status" value="1"/>
</dbReference>
<sequence length="219" mass="24583">MLIIVALSILAFGSRGRTLEQLLDFLEAKDMDDLKAKASLMMSAAAPVENTKEGLILSSLNGVWIDQRFAMRPSFKEIAETVFKAEANSVDFLSKAEIVRNEVNLWVKNATKGLIKVLSPGAVSGATIIILANALYFKGAWLYPFNAKRTQPKKFYPLVGEPIKVPFMTGTTDVKHFFGSFEEFKVLKIPYKEGQDNRRFSMYVFLPEEENVTRCNSKV</sequence>
<name>A0AAW2CCG2_9ROSI</name>
<evidence type="ECO:0000313" key="5">
    <source>
        <dbReference type="EMBL" id="KAK9995163.1"/>
    </source>
</evidence>
<dbReference type="Pfam" id="PF00079">
    <property type="entry name" value="Serpin"/>
    <property type="match status" value="1"/>
</dbReference>
<dbReference type="GO" id="GO:0004867">
    <property type="term" value="F:serine-type endopeptidase inhibitor activity"/>
    <property type="evidence" value="ECO:0007669"/>
    <property type="project" value="InterPro"/>
</dbReference>
<keyword evidence="6" id="KW-1185">Reference proteome</keyword>
<evidence type="ECO:0000259" key="4">
    <source>
        <dbReference type="SMART" id="SM00093"/>
    </source>
</evidence>
<dbReference type="AlphaFoldDB" id="A0AAW2CCG2"/>
<protein>
    <recommendedName>
        <fullName evidence="4">Serpin domain-containing protein</fullName>
    </recommendedName>
</protein>
<organism evidence="5 6">
    <name type="scientific">Lithocarpus litseifolius</name>
    <dbReference type="NCBI Taxonomy" id="425828"/>
    <lineage>
        <taxon>Eukaryota</taxon>
        <taxon>Viridiplantae</taxon>
        <taxon>Streptophyta</taxon>
        <taxon>Embryophyta</taxon>
        <taxon>Tracheophyta</taxon>
        <taxon>Spermatophyta</taxon>
        <taxon>Magnoliopsida</taxon>
        <taxon>eudicotyledons</taxon>
        <taxon>Gunneridae</taxon>
        <taxon>Pentapetalae</taxon>
        <taxon>rosids</taxon>
        <taxon>fabids</taxon>
        <taxon>Fagales</taxon>
        <taxon>Fagaceae</taxon>
        <taxon>Lithocarpus</taxon>
    </lineage>
</organism>
<dbReference type="InterPro" id="IPR042185">
    <property type="entry name" value="Serpin_sf_2"/>
</dbReference>
<dbReference type="InterPro" id="IPR000215">
    <property type="entry name" value="Serpin_fam"/>
</dbReference>
<dbReference type="GO" id="GO:0005615">
    <property type="term" value="C:extracellular space"/>
    <property type="evidence" value="ECO:0007669"/>
    <property type="project" value="InterPro"/>
</dbReference>
<keyword evidence="3" id="KW-0732">Signal</keyword>
<feature type="domain" description="Serpin" evidence="4">
    <location>
        <begin position="1"/>
        <end position="218"/>
    </location>
</feature>
<gene>
    <name evidence="5" type="ORF">SO802_024866</name>
</gene>